<dbReference type="AlphaFoldDB" id="A0A449D7I4"/>
<protein>
    <submittedName>
        <fullName evidence="1">Uncharacterized protein</fullName>
    </submittedName>
</protein>
<evidence type="ECO:0000313" key="1">
    <source>
        <dbReference type="EMBL" id="VEW13561.1"/>
    </source>
</evidence>
<evidence type="ECO:0000313" key="2">
    <source>
        <dbReference type="Proteomes" id="UP000386281"/>
    </source>
</evidence>
<proteinExistence type="predicted"/>
<dbReference type="EMBL" id="CAACXN010000015">
    <property type="protein sequence ID" value="VEW13561.1"/>
    <property type="molecule type" value="Genomic_DNA"/>
</dbReference>
<sequence>MSDKTEIDVDSFDLDEFIGGGTTTVRKVKLYQKADLIGEADQLKSQLEIASKTPAKQRSITDVSPAKLKQQIRTLYEEFEESGRWFKVKGITRTRIEKIRKEVFKAKKNAEDDDVMYACLADAIVTPAVKDAEQIKRLRMTLGENQYLQLTTAFNEACYGEVDIDVPFSVRSFDSDETEDDS</sequence>
<reference evidence="1 2" key="1">
    <citation type="submission" date="2019-02" db="EMBL/GenBank/DDBJ databases">
        <authorList>
            <consortium name="Pathogen Informatics"/>
        </authorList>
    </citation>
    <scope>NUCLEOTIDE SEQUENCE [LARGE SCALE GENOMIC DNA]</scope>
    <source>
        <strain evidence="1 2">3012STDY7078520</strain>
    </source>
</reference>
<accession>A0A449D7I4</accession>
<dbReference type="RefSeq" id="WP_190246906.1">
    <property type="nucleotide sequence ID" value="NZ_CAACXN010000015.1"/>
</dbReference>
<dbReference type="Proteomes" id="UP000386281">
    <property type="component" value="Unassembled WGS sequence"/>
</dbReference>
<name>A0A449D7I4_9MICO</name>
<gene>
    <name evidence="1" type="ORF">NCTC12391_01806</name>
</gene>
<organism evidence="1 2">
    <name type="scientific">Brevibacterium casei</name>
    <dbReference type="NCBI Taxonomy" id="33889"/>
    <lineage>
        <taxon>Bacteria</taxon>
        <taxon>Bacillati</taxon>
        <taxon>Actinomycetota</taxon>
        <taxon>Actinomycetes</taxon>
        <taxon>Micrococcales</taxon>
        <taxon>Brevibacteriaceae</taxon>
        <taxon>Brevibacterium</taxon>
    </lineage>
</organism>